<proteinExistence type="predicted"/>
<dbReference type="AlphaFoldDB" id="A0A0A9GXH0"/>
<sequence length="16" mass="1961">MLSSISLKHWLTLYRI</sequence>
<organism evidence="1">
    <name type="scientific">Arundo donax</name>
    <name type="common">Giant reed</name>
    <name type="synonym">Donax arundinaceus</name>
    <dbReference type="NCBI Taxonomy" id="35708"/>
    <lineage>
        <taxon>Eukaryota</taxon>
        <taxon>Viridiplantae</taxon>
        <taxon>Streptophyta</taxon>
        <taxon>Embryophyta</taxon>
        <taxon>Tracheophyta</taxon>
        <taxon>Spermatophyta</taxon>
        <taxon>Magnoliopsida</taxon>
        <taxon>Liliopsida</taxon>
        <taxon>Poales</taxon>
        <taxon>Poaceae</taxon>
        <taxon>PACMAD clade</taxon>
        <taxon>Arundinoideae</taxon>
        <taxon>Arundineae</taxon>
        <taxon>Arundo</taxon>
    </lineage>
</organism>
<name>A0A0A9GXH0_ARUDO</name>
<reference evidence="1" key="1">
    <citation type="submission" date="2014-09" db="EMBL/GenBank/DDBJ databases">
        <authorList>
            <person name="Magalhaes I.L.F."/>
            <person name="Oliveira U."/>
            <person name="Santos F.R."/>
            <person name="Vidigal T.H.D.A."/>
            <person name="Brescovit A.D."/>
            <person name="Santos A.J."/>
        </authorList>
    </citation>
    <scope>NUCLEOTIDE SEQUENCE</scope>
    <source>
        <tissue evidence="1">Shoot tissue taken approximately 20 cm above the soil surface</tissue>
    </source>
</reference>
<reference evidence="1" key="2">
    <citation type="journal article" date="2015" name="Data Brief">
        <title>Shoot transcriptome of the giant reed, Arundo donax.</title>
        <authorList>
            <person name="Barrero R.A."/>
            <person name="Guerrero F.D."/>
            <person name="Moolhuijzen P."/>
            <person name="Goolsby J.A."/>
            <person name="Tidwell J."/>
            <person name="Bellgard S.E."/>
            <person name="Bellgard M.I."/>
        </authorList>
    </citation>
    <scope>NUCLEOTIDE SEQUENCE</scope>
    <source>
        <tissue evidence="1">Shoot tissue taken approximately 20 cm above the soil surface</tissue>
    </source>
</reference>
<accession>A0A0A9GXH0</accession>
<protein>
    <submittedName>
        <fullName evidence="1">Uncharacterized protein</fullName>
    </submittedName>
</protein>
<dbReference type="EMBL" id="GBRH01168684">
    <property type="protein sequence ID" value="JAE29212.1"/>
    <property type="molecule type" value="Transcribed_RNA"/>
</dbReference>
<evidence type="ECO:0000313" key="1">
    <source>
        <dbReference type="EMBL" id="JAE29212.1"/>
    </source>
</evidence>